<dbReference type="InterPro" id="IPR000917">
    <property type="entry name" value="Sulfatase_N"/>
</dbReference>
<dbReference type="Pfam" id="PF00884">
    <property type="entry name" value="Sulfatase"/>
    <property type="match status" value="1"/>
</dbReference>
<dbReference type="GO" id="GO:0046872">
    <property type="term" value="F:metal ion binding"/>
    <property type="evidence" value="ECO:0007669"/>
    <property type="project" value="UniProtKB-KW"/>
</dbReference>
<feature type="transmembrane region" description="Helical" evidence="5">
    <location>
        <begin position="555"/>
        <end position="579"/>
    </location>
</feature>
<keyword evidence="5" id="KW-0812">Transmembrane</keyword>
<evidence type="ECO:0000313" key="8">
    <source>
        <dbReference type="EMBL" id="WCL53853.1"/>
    </source>
</evidence>
<evidence type="ECO:0000313" key="9">
    <source>
        <dbReference type="Proteomes" id="UP001217500"/>
    </source>
</evidence>
<evidence type="ECO:0000256" key="5">
    <source>
        <dbReference type="SAM" id="Phobius"/>
    </source>
</evidence>
<dbReference type="PANTHER" id="PTHR42693:SF33">
    <property type="entry name" value="ARYLSULFATASE"/>
    <property type="match status" value="1"/>
</dbReference>
<reference evidence="8" key="1">
    <citation type="submission" date="2023-01" db="EMBL/GenBank/DDBJ databases">
        <title>The genome sequence of Kordiimonadaceae bacterium 6D33.</title>
        <authorList>
            <person name="Liu Y."/>
        </authorList>
    </citation>
    <scope>NUCLEOTIDE SEQUENCE</scope>
    <source>
        <strain evidence="8">6D33</strain>
    </source>
</reference>
<evidence type="ECO:0000259" key="7">
    <source>
        <dbReference type="Pfam" id="PF00884"/>
    </source>
</evidence>
<evidence type="ECO:0000256" key="4">
    <source>
        <dbReference type="ARBA" id="ARBA00022837"/>
    </source>
</evidence>
<dbReference type="KEGG" id="gso:PH603_15045"/>
<protein>
    <submittedName>
        <fullName evidence="8">Arylsulfatase</fullName>
    </submittedName>
</protein>
<keyword evidence="9" id="KW-1185">Reference proteome</keyword>
<sequence>MTRGWLARLMVPLLFAVGVAADDEVPARPNFLVVLIDDAAYMDLGTYGGEAHTPTIDEIAERGTMFTNYHTSPLCAPSRAMLLTGLDNHRTGLATIPEVLPPEHVGKPGYAMRLEPGVTTIATRLKGAGYRTLMTGKWHLGHEKGDLPVDHGFDRSFILDASGADNWEQKSYMPYYKTADWFEGDKRTTLPDDFYSSEFLVDKMIDYLDEAGADKDKPFFAYLAFQAIHIPVQAPKEYTDHYENVYEAGWENLREARFNRARELGLAPEGAPLKPMPDRLRKWADLSDEDRAIYARSMAVNAGMIEAMDHHLGRLIDHLRATGQLENTVIIVTSDNGPEPSNPVAQTGFTTWMYFNDYDRRLDNLGEEGSYAFIGPEWATAAAAPHSLFKFYASEGGMRVPFVMAGPGVVPGARTGALGFVTDIAPTLLDYAGAGEQAGDMTGRSLRPVVNDGGHAYGPDDAVGMEVSGNAALYKGNWKLVRNMPPWGDGTWQLFDMATDPGETTDLSESHPDVVAAMHADYATYAEVNGVQELPAGYNIHKQIAKNAMLKQLKYYGWVFALVLAGALGLLGLLVWGIIRLIRRH</sequence>
<dbReference type="Gene3D" id="3.40.720.10">
    <property type="entry name" value="Alkaline Phosphatase, subunit A"/>
    <property type="match status" value="1"/>
</dbReference>
<dbReference type="PROSITE" id="PS00523">
    <property type="entry name" value="SULFATASE_1"/>
    <property type="match status" value="1"/>
</dbReference>
<name>A0AAE9XUJ7_9PROT</name>
<gene>
    <name evidence="8" type="ORF">PH603_15045</name>
</gene>
<evidence type="ECO:0000256" key="1">
    <source>
        <dbReference type="ARBA" id="ARBA00008779"/>
    </source>
</evidence>
<organism evidence="8 9">
    <name type="scientific">Gimibacter soli</name>
    <dbReference type="NCBI Taxonomy" id="3024400"/>
    <lineage>
        <taxon>Bacteria</taxon>
        <taxon>Pseudomonadati</taxon>
        <taxon>Pseudomonadota</taxon>
        <taxon>Alphaproteobacteria</taxon>
        <taxon>Kordiimonadales</taxon>
        <taxon>Temperatibacteraceae</taxon>
        <taxon>Gimibacter</taxon>
    </lineage>
</organism>
<dbReference type="InterPro" id="IPR050738">
    <property type="entry name" value="Sulfatase"/>
</dbReference>
<dbReference type="InterPro" id="IPR017850">
    <property type="entry name" value="Alkaline_phosphatase_core_sf"/>
</dbReference>
<dbReference type="GO" id="GO:0004065">
    <property type="term" value="F:arylsulfatase activity"/>
    <property type="evidence" value="ECO:0007669"/>
    <property type="project" value="TreeGrafter"/>
</dbReference>
<dbReference type="InterPro" id="IPR024607">
    <property type="entry name" value="Sulfatase_CS"/>
</dbReference>
<feature type="chain" id="PRO_5042162738" evidence="6">
    <location>
        <begin position="22"/>
        <end position="585"/>
    </location>
</feature>
<dbReference type="AlphaFoldDB" id="A0AAE9XUJ7"/>
<keyword evidence="6" id="KW-0732">Signal</keyword>
<keyword evidence="5" id="KW-0472">Membrane</keyword>
<evidence type="ECO:0000256" key="6">
    <source>
        <dbReference type="SAM" id="SignalP"/>
    </source>
</evidence>
<comment type="similarity">
    <text evidence="1">Belongs to the sulfatase family.</text>
</comment>
<feature type="signal peptide" evidence="6">
    <location>
        <begin position="1"/>
        <end position="21"/>
    </location>
</feature>
<dbReference type="EMBL" id="CP116805">
    <property type="protein sequence ID" value="WCL53853.1"/>
    <property type="molecule type" value="Genomic_DNA"/>
</dbReference>
<feature type="domain" description="Sulfatase N-terminal" evidence="7">
    <location>
        <begin position="29"/>
        <end position="434"/>
    </location>
</feature>
<dbReference type="PANTHER" id="PTHR42693">
    <property type="entry name" value="ARYLSULFATASE FAMILY MEMBER"/>
    <property type="match status" value="1"/>
</dbReference>
<dbReference type="CDD" id="cd16025">
    <property type="entry name" value="PAS_like"/>
    <property type="match status" value="1"/>
</dbReference>
<proteinExistence type="inferred from homology"/>
<evidence type="ECO:0000256" key="2">
    <source>
        <dbReference type="ARBA" id="ARBA00022723"/>
    </source>
</evidence>
<dbReference type="Proteomes" id="UP001217500">
    <property type="component" value="Chromosome"/>
</dbReference>
<accession>A0AAE9XUJ7</accession>
<dbReference type="Gene3D" id="3.30.1120.10">
    <property type="match status" value="1"/>
</dbReference>
<keyword evidence="2" id="KW-0479">Metal-binding</keyword>
<evidence type="ECO:0000256" key="3">
    <source>
        <dbReference type="ARBA" id="ARBA00022801"/>
    </source>
</evidence>
<dbReference type="SUPFAM" id="SSF53649">
    <property type="entry name" value="Alkaline phosphatase-like"/>
    <property type="match status" value="1"/>
</dbReference>
<keyword evidence="5" id="KW-1133">Transmembrane helix</keyword>
<keyword evidence="4" id="KW-0106">Calcium</keyword>
<dbReference type="RefSeq" id="WP_289503506.1">
    <property type="nucleotide sequence ID" value="NZ_CP116805.1"/>
</dbReference>
<keyword evidence="3" id="KW-0378">Hydrolase</keyword>